<name>A0A397KZU6_BRACM</name>
<evidence type="ECO:0000256" key="3">
    <source>
        <dbReference type="ARBA" id="ARBA00022833"/>
    </source>
</evidence>
<dbReference type="InterPro" id="IPR007527">
    <property type="entry name" value="Znf_SWIM"/>
</dbReference>
<dbReference type="PANTHER" id="PTHR31973">
    <property type="entry name" value="POLYPROTEIN, PUTATIVE-RELATED"/>
    <property type="match status" value="1"/>
</dbReference>
<protein>
    <recommendedName>
        <fullName evidence="6">SWIM-type domain-containing protein</fullName>
    </recommendedName>
</protein>
<dbReference type="EMBL" id="KZ863427">
    <property type="protein sequence ID" value="RIA05790.1"/>
    <property type="molecule type" value="Genomic_DNA"/>
</dbReference>
<evidence type="ECO:0000256" key="1">
    <source>
        <dbReference type="ARBA" id="ARBA00022723"/>
    </source>
</evidence>
<sequence length="923" mass="103263">MEDQCMVMCGDWVCGDGCKWEFVVDKRQMARLVPISESIALKELQESVLREFGKEEKLWEPVLSYWTPTSFELATGIRTPPVQLTSDGAIKYFVQHVKVKGAMNLFVRFERNVTFSEKDNVDDSGMGFVTPVAFGPKSSSKLGSGTSNGGYVSTGASKSNIVDLQDVEFLSEVERVEEVIKGGSEGGKGEALSQSSVGEEETVVEEVDELDVRPRGYDEDFWSPLLKTDYKGSNAVNVIYNEEEIVAGLTKSSGPRRYTCTTNDAFDHVVEVGGSSSGVNLPKDEDFGKQNPWLHGVDEGVGVDRQRRSSTRKLDQVDDEEFDIPPLFDDTSYAAAEIPDMDLDERDGRIHVGKVFGNKEDCQISLAIYAIKNQFHFKQTRTKVDSFVVECPDEHCDWRVTAHEIRGCGYYEIRKAQLDHSCPIESRQGYKSKATSRVIAAVYKAKFGEPGKGPVPAELQRLVLEDLRVTASYMKCYRAKEKAIMDIRGSEEDSYLKLPEYLHMLKLANPGTVADLETEVDEDGDERFLYMFLAFGASIDGFKKLRRVLVIDGTHLGGKYKGVLLTASGQDANFQIFPLAYAIVDSEDTEAWTWFLQKVERILADSPSLAIISDRATSISNAVKRVYPSAQHGACIVHLARNVNSRYSSKNLAKMVTAAATAYRQRDYRELYAKVRATNSACGVYLGNIGVAHWSRSNFAGERYNIMTSNIAEQLNNALREGRTSPIMELVIFIQRMMTRWFCARRKKAEKHRGVVSVEVDKEMTSNMATMKGSKVNSVSNWTCEIVGKFGGKERVMLAEKQCSCKYFDKIKIPCGHAMIAADSLGVTYETLVGHWYKTSTWRETYGGIINPEGDPRDVDVPEHVKNMVLMPPLTTRPAGRRRKNRIPSTGEFPVAKKTKLVPNKCGRCRCEGHNRTRCTNPI</sequence>
<dbReference type="PROSITE" id="PS50966">
    <property type="entry name" value="ZF_SWIM"/>
    <property type="match status" value="1"/>
</dbReference>
<dbReference type="Pfam" id="PF04434">
    <property type="entry name" value="SWIM"/>
    <property type="match status" value="1"/>
</dbReference>
<dbReference type="InterPro" id="IPR018289">
    <property type="entry name" value="MULE_transposase_dom"/>
</dbReference>
<dbReference type="Pfam" id="PF03108">
    <property type="entry name" value="DBD_Tnp_Mut"/>
    <property type="match status" value="1"/>
</dbReference>
<feature type="region of interest" description="Disordered" evidence="5">
    <location>
        <begin position="183"/>
        <end position="206"/>
    </location>
</feature>
<evidence type="ECO:0000259" key="6">
    <source>
        <dbReference type="PROSITE" id="PS50966"/>
    </source>
</evidence>
<dbReference type="Pfam" id="PF10551">
    <property type="entry name" value="MULE"/>
    <property type="match status" value="1"/>
</dbReference>
<dbReference type="InterPro" id="IPR004332">
    <property type="entry name" value="Transposase_MuDR"/>
</dbReference>
<dbReference type="AlphaFoldDB" id="A0A397KZU6"/>
<evidence type="ECO:0000313" key="7">
    <source>
        <dbReference type="EMBL" id="RIA05790.1"/>
    </source>
</evidence>
<dbReference type="InterPro" id="IPR006564">
    <property type="entry name" value="Znf_PMZ"/>
</dbReference>
<evidence type="ECO:0000256" key="5">
    <source>
        <dbReference type="SAM" id="MobiDB-lite"/>
    </source>
</evidence>
<accession>A0A397KZU6</accession>
<dbReference type="GO" id="GO:0008270">
    <property type="term" value="F:zinc ion binding"/>
    <property type="evidence" value="ECO:0007669"/>
    <property type="project" value="UniProtKB-KW"/>
</dbReference>
<evidence type="ECO:0000256" key="2">
    <source>
        <dbReference type="ARBA" id="ARBA00022771"/>
    </source>
</evidence>
<dbReference type="PANTHER" id="PTHR31973:SF187">
    <property type="entry name" value="MUTATOR TRANSPOSASE MUDRA PROTEIN"/>
    <property type="match status" value="1"/>
</dbReference>
<reference evidence="7" key="1">
    <citation type="submission" date="2018-06" db="EMBL/GenBank/DDBJ databases">
        <title>WGS assembly of Brassica rapa FPsc.</title>
        <authorList>
            <person name="Bowman J."/>
            <person name="Kohchi T."/>
            <person name="Yamato K."/>
            <person name="Jenkins J."/>
            <person name="Shu S."/>
            <person name="Ishizaki K."/>
            <person name="Yamaoka S."/>
            <person name="Nishihama R."/>
            <person name="Nakamura Y."/>
            <person name="Berger F."/>
            <person name="Adam C."/>
            <person name="Aki S."/>
            <person name="Althoff F."/>
            <person name="Araki T."/>
            <person name="Arteaga-Vazquez M."/>
            <person name="Balasubrmanian S."/>
            <person name="Bauer D."/>
            <person name="Boehm C."/>
            <person name="Briginshaw L."/>
            <person name="Caballero-Perez J."/>
            <person name="Catarino B."/>
            <person name="Chen F."/>
            <person name="Chiyoda S."/>
            <person name="Chovatia M."/>
            <person name="Davies K."/>
            <person name="Delmans M."/>
            <person name="Demura T."/>
            <person name="Dierschke T."/>
            <person name="Dolan L."/>
            <person name="Dorantes-Acosta A."/>
            <person name="Eklund D."/>
            <person name="Florent S."/>
            <person name="Flores-Sandoval E."/>
            <person name="Fujiyama A."/>
            <person name="Fukuzawa H."/>
            <person name="Galik B."/>
            <person name="Grimanelli D."/>
            <person name="Grimwood J."/>
            <person name="Grossniklaus U."/>
            <person name="Hamada T."/>
            <person name="Haseloff J."/>
            <person name="Hetherington A."/>
            <person name="Higo A."/>
            <person name="Hirakawa Y."/>
            <person name="Hundley H."/>
            <person name="Ikeda Y."/>
            <person name="Inoue K."/>
            <person name="Inoue S."/>
            <person name="Ishida S."/>
            <person name="Jia Q."/>
            <person name="Kakita M."/>
            <person name="Kanazawa T."/>
            <person name="Kawai Y."/>
            <person name="Kawashima T."/>
            <person name="Kennedy M."/>
            <person name="Kinose K."/>
            <person name="Kinoshita T."/>
            <person name="Kohara Y."/>
            <person name="Koide E."/>
            <person name="Komatsu K."/>
            <person name="Kopischke S."/>
            <person name="Kubo M."/>
            <person name="Kyozuka J."/>
            <person name="Lagercrantz U."/>
            <person name="Lin S."/>
            <person name="Lindquist E."/>
            <person name="Lipzen A."/>
            <person name="Lu C."/>
            <person name="Luna E."/>
            <person name="Martienssen R."/>
            <person name="Minamino N."/>
            <person name="Mizutani M."/>
            <person name="Mizutani M."/>
            <person name="Mochizuki N."/>
            <person name="Monte I."/>
            <person name="Mosher R."/>
            <person name="Nagasaki H."/>
            <person name="Nakagami H."/>
            <person name="Naramoto S."/>
            <person name="Nishitani K."/>
            <person name="Ohtani M."/>
            <person name="Okamoto T."/>
            <person name="Okumura M."/>
            <person name="Phillips J."/>
            <person name="Pollak B."/>
            <person name="Reinders A."/>
            <person name="Roevekamp M."/>
            <person name="Sano R."/>
            <person name="Sawa S."/>
            <person name="Schmid M."/>
            <person name="Shirakawa M."/>
            <person name="Solano R."/>
            <person name="Spunde A."/>
            <person name="Suetsugu N."/>
            <person name="Sugano S."/>
            <person name="Sugiyama A."/>
            <person name="Sun R."/>
            <person name="Suzuki Y."/>
            <person name="Takenaka M."/>
            <person name="Takezawa D."/>
            <person name="Tomogane H."/>
            <person name="Tsuzuki M."/>
            <person name="Ueda T."/>
            <person name="Umeda M."/>
            <person name="Ward J."/>
            <person name="Watanabe Y."/>
            <person name="Yazaki K."/>
            <person name="Yokoyama R."/>
            <person name="Yoshitake Y."/>
            <person name="Yotsui I."/>
            <person name="Zachgo S."/>
            <person name="Schmutz J."/>
        </authorList>
    </citation>
    <scope>NUCLEOTIDE SEQUENCE [LARGE SCALE GENOMIC DNA]</scope>
</reference>
<gene>
    <name evidence="7" type="ORF">BRARA_K00811</name>
</gene>
<organism evidence="7">
    <name type="scientific">Brassica campestris</name>
    <name type="common">Field mustard</name>
    <dbReference type="NCBI Taxonomy" id="3711"/>
    <lineage>
        <taxon>Eukaryota</taxon>
        <taxon>Viridiplantae</taxon>
        <taxon>Streptophyta</taxon>
        <taxon>Embryophyta</taxon>
        <taxon>Tracheophyta</taxon>
        <taxon>Spermatophyta</taxon>
        <taxon>Magnoliopsida</taxon>
        <taxon>eudicotyledons</taxon>
        <taxon>Gunneridae</taxon>
        <taxon>Pentapetalae</taxon>
        <taxon>rosids</taxon>
        <taxon>malvids</taxon>
        <taxon>Brassicales</taxon>
        <taxon>Brassicaceae</taxon>
        <taxon>Brassiceae</taxon>
        <taxon>Brassica</taxon>
    </lineage>
</organism>
<keyword evidence="2 4" id="KW-0863">Zinc-finger</keyword>
<evidence type="ECO:0000256" key="4">
    <source>
        <dbReference type="PROSITE-ProRule" id="PRU00325"/>
    </source>
</evidence>
<keyword evidence="1" id="KW-0479">Metal-binding</keyword>
<dbReference type="Proteomes" id="UP000264353">
    <property type="component" value="Unassembled WGS sequence"/>
</dbReference>
<proteinExistence type="predicted"/>
<feature type="domain" description="SWIM-type" evidence="6">
    <location>
        <begin position="794"/>
        <end position="826"/>
    </location>
</feature>
<dbReference type="SMART" id="SM00575">
    <property type="entry name" value="ZnF_PMZ"/>
    <property type="match status" value="1"/>
</dbReference>
<keyword evidence="3" id="KW-0862">Zinc</keyword>